<evidence type="ECO:0000313" key="7">
    <source>
        <dbReference type="RefSeq" id="XP_005742829.1"/>
    </source>
</evidence>
<dbReference type="RefSeq" id="XP_005742829.1">
    <property type="nucleotide sequence ID" value="XM_005742772.1"/>
</dbReference>
<feature type="region of interest" description="Disordered" evidence="3">
    <location>
        <begin position="76"/>
        <end position="187"/>
    </location>
</feature>
<dbReference type="GO" id="GO:0005856">
    <property type="term" value="C:cytoskeleton"/>
    <property type="evidence" value="ECO:0007669"/>
    <property type="project" value="TreeGrafter"/>
</dbReference>
<dbReference type="GeneTree" id="ENSGT00940000167811"/>
<dbReference type="PANTHER" id="PTHR15344:SF20">
    <property type="entry name" value="CDC42 EFFECTOR PROTEIN 3-LIKE"/>
    <property type="match status" value="1"/>
</dbReference>
<dbReference type="OrthoDB" id="8866439at2759"/>
<dbReference type="GO" id="GO:0007266">
    <property type="term" value="P:Rho protein signal transduction"/>
    <property type="evidence" value="ECO:0007669"/>
    <property type="project" value="TreeGrafter"/>
</dbReference>
<dbReference type="Proteomes" id="UP000695023">
    <property type="component" value="Unplaced"/>
</dbReference>
<keyword evidence="6" id="KW-1185">Reference proteome</keyword>
<evidence type="ECO:0000259" key="4">
    <source>
        <dbReference type="PROSITE" id="PS50108"/>
    </source>
</evidence>
<dbReference type="GO" id="GO:0005886">
    <property type="term" value="C:plasma membrane"/>
    <property type="evidence" value="ECO:0007669"/>
    <property type="project" value="TreeGrafter"/>
</dbReference>
<dbReference type="InterPro" id="IPR029273">
    <property type="entry name" value="Cdc42_effect-like"/>
</dbReference>
<dbReference type="GO" id="GO:0005737">
    <property type="term" value="C:cytoplasm"/>
    <property type="evidence" value="ECO:0007669"/>
    <property type="project" value="TreeGrafter"/>
</dbReference>
<dbReference type="Ensembl" id="ENSPNYT00000000923.1">
    <property type="protein sequence ID" value="ENSPNYP00000000905.1"/>
    <property type="gene ID" value="ENSPNYG00000000759.1"/>
</dbReference>
<name>A0A3B4ES99_9CICH</name>
<feature type="compositionally biased region" description="Polar residues" evidence="3">
    <location>
        <begin position="139"/>
        <end position="158"/>
    </location>
</feature>
<dbReference type="GeneID" id="102205560"/>
<feature type="compositionally biased region" description="Basic and acidic residues" evidence="3">
    <location>
        <begin position="89"/>
        <end position="107"/>
    </location>
</feature>
<dbReference type="GO" id="GO:0030838">
    <property type="term" value="P:positive regulation of actin filament polymerization"/>
    <property type="evidence" value="ECO:0007669"/>
    <property type="project" value="TreeGrafter"/>
</dbReference>
<comment type="subcellular location">
    <subcellularLocation>
        <location evidence="1">Endomembrane system</location>
        <topology evidence="1">Peripheral membrane protein</topology>
    </subcellularLocation>
</comment>
<protein>
    <submittedName>
        <fullName evidence="5 7">Cdc42 effector protein 3-like</fullName>
    </submittedName>
</protein>
<feature type="domain" description="CRIB" evidence="4">
    <location>
        <begin position="32"/>
        <end position="46"/>
    </location>
</feature>
<dbReference type="InterPro" id="IPR051296">
    <property type="entry name" value="Cdc42_Effector_BORG/CEP"/>
</dbReference>
<dbReference type="PANTHER" id="PTHR15344">
    <property type="entry name" value="CDC42 EFFECTOR PROTEIN BORG"/>
    <property type="match status" value="1"/>
</dbReference>
<sequence length="205" mass="22818">MPLRASLHRNPASGRWSSRNSKRKEVLSVNMISLPLADFRHITHIGNNADSFGDLSFLKLSHNLLLQSSRSEQNVFLACSPPPKPPRLNLDETESKKTPDLSVDHQHNNSQKRKKCSSLPLLDSEKGNVDAEKEDGYQRGNNTSSNQTHSSRWGSTGSDGDEDFNETCDKTTGQQKDEDSGFSFSLDLGPSILDDVLQVMDKLHK</sequence>
<dbReference type="SMART" id="SM00285">
    <property type="entry name" value="PBD"/>
    <property type="match status" value="1"/>
</dbReference>
<comment type="similarity">
    <text evidence="2">Belongs to the BORG/CEP family.</text>
</comment>
<evidence type="ECO:0000313" key="6">
    <source>
        <dbReference type="Proteomes" id="UP000695023"/>
    </source>
</evidence>
<feature type="region of interest" description="Disordered" evidence="3">
    <location>
        <begin position="1"/>
        <end position="21"/>
    </location>
</feature>
<dbReference type="InterPro" id="IPR000095">
    <property type="entry name" value="CRIB_dom"/>
</dbReference>
<dbReference type="GO" id="GO:0008360">
    <property type="term" value="P:regulation of cell shape"/>
    <property type="evidence" value="ECO:0007669"/>
    <property type="project" value="TreeGrafter"/>
</dbReference>
<gene>
    <name evidence="7" type="primary">LOC102205560</name>
</gene>
<dbReference type="GO" id="GO:0031267">
    <property type="term" value="F:small GTPase binding"/>
    <property type="evidence" value="ECO:0007669"/>
    <property type="project" value="TreeGrafter"/>
</dbReference>
<proteinExistence type="inferred from homology"/>
<dbReference type="Pfam" id="PF14957">
    <property type="entry name" value="BORG_CEP"/>
    <property type="match status" value="1"/>
</dbReference>
<accession>A0A3B4ES99</accession>
<dbReference type="GO" id="GO:0031274">
    <property type="term" value="P:positive regulation of pseudopodium assembly"/>
    <property type="evidence" value="ECO:0007669"/>
    <property type="project" value="TreeGrafter"/>
</dbReference>
<reference evidence="7" key="2">
    <citation type="submission" date="2025-04" db="UniProtKB">
        <authorList>
            <consortium name="RefSeq"/>
        </authorList>
    </citation>
    <scope>IDENTIFICATION</scope>
</reference>
<dbReference type="GO" id="GO:0012505">
    <property type="term" value="C:endomembrane system"/>
    <property type="evidence" value="ECO:0007669"/>
    <property type="project" value="UniProtKB-SubCell"/>
</dbReference>
<evidence type="ECO:0000256" key="1">
    <source>
        <dbReference type="ARBA" id="ARBA00004184"/>
    </source>
</evidence>
<evidence type="ECO:0000256" key="3">
    <source>
        <dbReference type="SAM" id="MobiDB-lite"/>
    </source>
</evidence>
<organism evidence="5">
    <name type="scientific">Pundamilia nyererei</name>
    <dbReference type="NCBI Taxonomy" id="303518"/>
    <lineage>
        <taxon>Eukaryota</taxon>
        <taxon>Metazoa</taxon>
        <taxon>Chordata</taxon>
        <taxon>Craniata</taxon>
        <taxon>Vertebrata</taxon>
        <taxon>Euteleostomi</taxon>
        <taxon>Actinopterygii</taxon>
        <taxon>Neopterygii</taxon>
        <taxon>Teleostei</taxon>
        <taxon>Neoteleostei</taxon>
        <taxon>Acanthomorphata</taxon>
        <taxon>Ovalentaria</taxon>
        <taxon>Cichlomorphae</taxon>
        <taxon>Cichliformes</taxon>
        <taxon>Cichlidae</taxon>
        <taxon>African cichlids</taxon>
        <taxon>Pseudocrenilabrinae</taxon>
        <taxon>Haplochromini</taxon>
        <taxon>Pundamilia</taxon>
    </lineage>
</organism>
<dbReference type="PROSITE" id="PS50108">
    <property type="entry name" value="CRIB"/>
    <property type="match status" value="1"/>
</dbReference>
<evidence type="ECO:0000313" key="5">
    <source>
        <dbReference type="Ensembl" id="ENSPNYP00000000905.1"/>
    </source>
</evidence>
<feature type="compositionally biased region" description="Basic and acidic residues" evidence="3">
    <location>
        <begin position="123"/>
        <end position="137"/>
    </location>
</feature>
<evidence type="ECO:0000256" key="2">
    <source>
        <dbReference type="ARBA" id="ARBA00010770"/>
    </source>
</evidence>
<reference evidence="5" key="1">
    <citation type="submission" date="2023-09" db="UniProtKB">
        <authorList>
            <consortium name="Ensembl"/>
        </authorList>
    </citation>
    <scope>IDENTIFICATION</scope>
</reference>
<dbReference type="AlphaFoldDB" id="A0A3B4ES99"/>